<dbReference type="Gene3D" id="3.40.630.30">
    <property type="match status" value="1"/>
</dbReference>
<dbReference type="SUPFAM" id="SSF55729">
    <property type="entry name" value="Acyl-CoA N-acyltransferases (Nat)"/>
    <property type="match status" value="1"/>
</dbReference>
<evidence type="ECO:0000256" key="1">
    <source>
        <dbReference type="SAM" id="MobiDB-lite"/>
    </source>
</evidence>
<dbReference type="InterPro" id="IPR031165">
    <property type="entry name" value="GNAT_YJDJ"/>
</dbReference>
<dbReference type="PANTHER" id="PTHR31435">
    <property type="entry name" value="PROTEIN NATD1"/>
    <property type="match status" value="1"/>
</dbReference>
<reference evidence="4" key="1">
    <citation type="journal article" date="2019" name="Int. J. Syst. Evol. Microbiol.">
        <title>The Global Catalogue of Microorganisms (GCM) 10K type strain sequencing project: providing services to taxonomists for standard genome sequencing and annotation.</title>
        <authorList>
            <consortium name="The Broad Institute Genomics Platform"/>
            <consortium name="The Broad Institute Genome Sequencing Center for Infectious Disease"/>
            <person name="Wu L."/>
            <person name="Ma J."/>
        </authorList>
    </citation>
    <scope>NUCLEOTIDE SEQUENCE [LARGE SCALE GENOMIC DNA]</scope>
    <source>
        <strain evidence="4">KCTC 52094</strain>
    </source>
</reference>
<evidence type="ECO:0000313" key="4">
    <source>
        <dbReference type="Proteomes" id="UP001595593"/>
    </source>
</evidence>
<dbReference type="PROSITE" id="PS51729">
    <property type="entry name" value="GNAT_YJDJ"/>
    <property type="match status" value="1"/>
</dbReference>
<evidence type="ECO:0000259" key="2">
    <source>
        <dbReference type="PROSITE" id="PS51729"/>
    </source>
</evidence>
<dbReference type="EMBL" id="JBHRTN010000028">
    <property type="protein sequence ID" value="MFC3127487.1"/>
    <property type="molecule type" value="Genomic_DNA"/>
</dbReference>
<dbReference type="Pfam" id="PF19459">
    <property type="entry name" value="DUF5996"/>
    <property type="match status" value="1"/>
</dbReference>
<keyword evidence="4" id="KW-1185">Reference proteome</keyword>
<dbReference type="RefSeq" id="WP_379599541.1">
    <property type="nucleotide sequence ID" value="NZ_JBHRTN010000028.1"/>
</dbReference>
<sequence>MNEAARHEERKEGDSMRNNWPDFDYLGWRETCSALHLYLQIAGKYRLAHSPWLNHSWNATFYVTPRGLASSPIPDGSGIEIFIDLQRHVVLGTSGDGRTASIALRPTTVAAFHADFVRLISDLGGTPTFNGSPNEIPFAVPFANDDRERPYDRDAVQRFHQVLISVDRVFKTFRTSFLGKSSPVHLFWGALDLAVTRFSGRRAPLHSAGIPTLPDDVAREAYDREVSSAGFWPGGGGIDYPAFYAYAYPVPNGFRAASVRPEAAFWHEGLSEFVLPYAAVRSAADPDAALMAFLVSTYDAAADLGRWDRDLLECTPGRPGQVRTPDAERSKSVVPSEDTGVEREDGVTKGRYRIVVDGIEAEMTYSRAGRGLIIIDHTEVPMALRGRRLGERLVRQAVEDARQDGIAIIPLCPFAKAQLDRHPEWQDVVRR</sequence>
<dbReference type="Proteomes" id="UP001595593">
    <property type="component" value="Unassembled WGS sequence"/>
</dbReference>
<proteinExistence type="predicted"/>
<dbReference type="Pfam" id="PF14542">
    <property type="entry name" value="Acetyltransf_CG"/>
    <property type="match status" value="1"/>
</dbReference>
<comment type="caution">
    <text evidence="3">The sequence shown here is derived from an EMBL/GenBank/DDBJ whole genome shotgun (WGS) entry which is preliminary data.</text>
</comment>
<dbReference type="InterPro" id="IPR016181">
    <property type="entry name" value="Acyl_CoA_acyltransferase"/>
</dbReference>
<gene>
    <name evidence="3" type="ORF">ACFOD4_20680</name>
</gene>
<organism evidence="3 4">
    <name type="scientific">Teichococcus globiformis</name>
    <dbReference type="NCBI Taxonomy" id="2307229"/>
    <lineage>
        <taxon>Bacteria</taxon>
        <taxon>Pseudomonadati</taxon>
        <taxon>Pseudomonadota</taxon>
        <taxon>Alphaproteobacteria</taxon>
        <taxon>Acetobacterales</taxon>
        <taxon>Roseomonadaceae</taxon>
        <taxon>Roseomonas</taxon>
    </lineage>
</organism>
<dbReference type="PANTHER" id="PTHR31435:SF10">
    <property type="entry name" value="BSR4717 PROTEIN"/>
    <property type="match status" value="1"/>
</dbReference>
<dbReference type="InterPro" id="IPR046038">
    <property type="entry name" value="DUF5996"/>
</dbReference>
<name>A0ABV7G453_9PROT</name>
<feature type="domain" description="N-acetyltransferase" evidence="2">
    <location>
        <begin position="344"/>
        <end position="430"/>
    </location>
</feature>
<evidence type="ECO:0000313" key="3">
    <source>
        <dbReference type="EMBL" id="MFC3127487.1"/>
    </source>
</evidence>
<accession>A0ABV7G453</accession>
<feature type="region of interest" description="Disordered" evidence="1">
    <location>
        <begin position="316"/>
        <end position="342"/>
    </location>
</feature>
<protein>
    <submittedName>
        <fullName evidence="3">DUF5996 family protein</fullName>
    </submittedName>
</protein>
<dbReference type="InterPro" id="IPR045057">
    <property type="entry name" value="Gcn5-rel_NAT"/>
</dbReference>